<dbReference type="InterPro" id="IPR025714">
    <property type="entry name" value="Methyltranfer_dom"/>
</dbReference>
<dbReference type="GO" id="GO:0016491">
    <property type="term" value="F:oxidoreductase activity"/>
    <property type="evidence" value="ECO:0007669"/>
    <property type="project" value="UniProtKB-ARBA"/>
</dbReference>
<dbReference type="InterPro" id="IPR029063">
    <property type="entry name" value="SAM-dependent_MTases_sf"/>
</dbReference>
<comment type="catalytic activity">
    <reaction evidence="7">
        <text>arsenic triglutathione + 2 [thioredoxin]-dithiol + 2 S-adenosyl-L-methionine + H2O = dimethylarsinous acid + 2 [thioredoxin]-disulfide + 3 glutathione + 2 S-adenosyl-L-homocysteine + 2 H(+)</text>
        <dbReference type="Rhea" id="RHEA:69464"/>
        <dbReference type="Rhea" id="RHEA-COMP:10698"/>
        <dbReference type="Rhea" id="RHEA-COMP:10700"/>
        <dbReference type="ChEBI" id="CHEBI:15377"/>
        <dbReference type="ChEBI" id="CHEBI:15378"/>
        <dbReference type="ChEBI" id="CHEBI:23808"/>
        <dbReference type="ChEBI" id="CHEBI:29950"/>
        <dbReference type="ChEBI" id="CHEBI:50058"/>
        <dbReference type="ChEBI" id="CHEBI:57856"/>
        <dbReference type="ChEBI" id="CHEBI:57925"/>
        <dbReference type="ChEBI" id="CHEBI:59789"/>
        <dbReference type="ChEBI" id="CHEBI:183640"/>
        <dbReference type="EC" id="2.1.1.137"/>
    </reaction>
</comment>
<proteinExistence type="inferred from homology"/>
<dbReference type="GO" id="GO:0032259">
    <property type="term" value="P:methylation"/>
    <property type="evidence" value="ECO:0007669"/>
    <property type="project" value="UniProtKB-KW"/>
</dbReference>
<evidence type="ECO:0000256" key="8">
    <source>
        <dbReference type="ARBA" id="ARBA00048428"/>
    </source>
</evidence>
<dbReference type="PROSITE" id="PS00198">
    <property type="entry name" value="4FE4S_FER_1"/>
    <property type="match status" value="1"/>
</dbReference>
<dbReference type="CDD" id="cd02440">
    <property type="entry name" value="AdoMet_MTases"/>
    <property type="match status" value="1"/>
</dbReference>
<comment type="catalytic activity">
    <reaction evidence="8">
        <text>arsenic triglutathione + 3 [thioredoxin]-dithiol + 3 S-adenosyl-L-methionine = trimethylarsine + 3 [thioredoxin]-disulfide + 3 glutathione + 3 S-adenosyl-L-homocysteine + 3 H(+)</text>
        <dbReference type="Rhea" id="RHEA:69432"/>
        <dbReference type="Rhea" id="RHEA-COMP:10698"/>
        <dbReference type="Rhea" id="RHEA-COMP:10700"/>
        <dbReference type="ChEBI" id="CHEBI:15378"/>
        <dbReference type="ChEBI" id="CHEBI:27130"/>
        <dbReference type="ChEBI" id="CHEBI:29950"/>
        <dbReference type="ChEBI" id="CHEBI:50058"/>
        <dbReference type="ChEBI" id="CHEBI:57856"/>
        <dbReference type="ChEBI" id="CHEBI:57925"/>
        <dbReference type="ChEBI" id="CHEBI:59789"/>
        <dbReference type="ChEBI" id="CHEBI:183640"/>
        <dbReference type="EC" id="2.1.1.137"/>
    </reaction>
</comment>
<evidence type="ECO:0000256" key="6">
    <source>
        <dbReference type="ARBA" id="ARBA00047941"/>
    </source>
</evidence>
<dbReference type="SUPFAM" id="SSF54862">
    <property type="entry name" value="4Fe-4S ferredoxins"/>
    <property type="match status" value="1"/>
</dbReference>
<feature type="domain" description="4Fe-4S ferredoxin-type" evidence="9">
    <location>
        <begin position="469"/>
        <end position="498"/>
    </location>
</feature>
<evidence type="ECO:0000313" key="10">
    <source>
        <dbReference type="EMBL" id="NMO10083.1"/>
    </source>
</evidence>
<evidence type="ECO:0000313" key="11">
    <source>
        <dbReference type="Proteomes" id="UP000591058"/>
    </source>
</evidence>
<dbReference type="Pfam" id="PF13847">
    <property type="entry name" value="Methyltransf_31"/>
    <property type="match status" value="1"/>
</dbReference>
<gene>
    <name evidence="10" type="primary">arsM</name>
    <name evidence="10" type="ORF">HG719_09665</name>
</gene>
<name>A0A7K4DNM4_9EURY</name>
<comment type="caution">
    <text evidence="10">The sequence shown here is derived from an EMBL/GenBank/DDBJ whole genome shotgun (WGS) entry which is preliminary data.</text>
</comment>
<dbReference type="EC" id="2.1.1.137" evidence="4"/>
<dbReference type="NCBIfam" id="NF008823">
    <property type="entry name" value="PRK11873.1"/>
    <property type="match status" value="1"/>
</dbReference>
<dbReference type="EMBL" id="JABBYL010000033">
    <property type="protein sequence ID" value="NMO10083.1"/>
    <property type="molecule type" value="Genomic_DNA"/>
</dbReference>
<dbReference type="AlphaFoldDB" id="A0A7K4DNM4"/>
<keyword evidence="10" id="KW-0489">Methyltransferase</keyword>
<dbReference type="PANTHER" id="PTHR43675">
    <property type="entry name" value="ARSENITE METHYLTRANSFERASE"/>
    <property type="match status" value="1"/>
</dbReference>
<keyword evidence="1 10" id="KW-0808">Transferase</keyword>
<evidence type="ECO:0000256" key="7">
    <source>
        <dbReference type="ARBA" id="ARBA00047943"/>
    </source>
</evidence>
<evidence type="ECO:0000259" key="9">
    <source>
        <dbReference type="PROSITE" id="PS51379"/>
    </source>
</evidence>
<reference evidence="10 11" key="1">
    <citation type="submission" date="2020-04" db="EMBL/GenBank/DDBJ databases">
        <title>Draft genome of Methanobacterium subterraneum isolated from animal feces.</title>
        <authorList>
            <person name="Ouboter H.T."/>
            <person name="Berger S."/>
            <person name="Gungor E."/>
            <person name="Jetten M.S.M."/>
            <person name="Welte C.U."/>
        </authorList>
    </citation>
    <scope>NUCLEOTIDE SEQUENCE [LARGE SCALE GENOMIC DNA]</scope>
    <source>
        <strain evidence="10">HO_2020</strain>
    </source>
</reference>
<keyword evidence="2" id="KW-0949">S-adenosyl-L-methionine</keyword>
<dbReference type="InterPro" id="IPR017896">
    <property type="entry name" value="4Fe4S_Fe-S-bd"/>
</dbReference>
<evidence type="ECO:0000256" key="3">
    <source>
        <dbReference type="ARBA" id="ARBA00034487"/>
    </source>
</evidence>
<dbReference type="Gene3D" id="3.40.50.150">
    <property type="entry name" value="Vaccinia Virus protein VP39"/>
    <property type="match status" value="1"/>
</dbReference>
<evidence type="ECO:0000256" key="4">
    <source>
        <dbReference type="ARBA" id="ARBA00034521"/>
    </source>
</evidence>
<dbReference type="PANTHER" id="PTHR43675:SF8">
    <property type="entry name" value="ARSENITE METHYLTRANSFERASE"/>
    <property type="match status" value="1"/>
</dbReference>
<organism evidence="10 11">
    <name type="scientific">Methanobacterium subterraneum</name>
    <dbReference type="NCBI Taxonomy" id="59277"/>
    <lineage>
        <taxon>Archaea</taxon>
        <taxon>Methanobacteriati</taxon>
        <taxon>Methanobacteriota</taxon>
        <taxon>Methanomada group</taxon>
        <taxon>Methanobacteria</taxon>
        <taxon>Methanobacteriales</taxon>
        <taxon>Methanobacteriaceae</taxon>
        <taxon>Methanobacterium</taxon>
    </lineage>
</organism>
<dbReference type="InterPro" id="IPR026669">
    <property type="entry name" value="Arsenite_MeTrfase-like"/>
</dbReference>
<dbReference type="SUPFAM" id="SSF53335">
    <property type="entry name" value="S-adenosyl-L-methionine-dependent methyltransferases"/>
    <property type="match status" value="1"/>
</dbReference>
<dbReference type="PROSITE" id="PS51379">
    <property type="entry name" value="4FE4S_FER_2"/>
    <property type="match status" value="1"/>
</dbReference>
<evidence type="ECO:0000256" key="2">
    <source>
        <dbReference type="ARBA" id="ARBA00022691"/>
    </source>
</evidence>
<dbReference type="GO" id="GO:0030791">
    <property type="term" value="F:arsenite methyltransferase activity"/>
    <property type="evidence" value="ECO:0007669"/>
    <property type="project" value="UniProtKB-EC"/>
</dbReference>
<dbReference type="Proteomes" id="UP000591058">
    <property type="component" value="Unassembled WGS sequence"/>
</dbReference>
<protein>
    <recommendedName>
        <fullName evidence="5">Arsenite methyltransferase</fullName>
        <ecNumber evidence="4">2.1.1.137</ecNumber>
    </recommendedName>
</protein>
<comment type="similarity">
    <text evidence="3">Belongs to the methyltransferase superfamily. Arsenite methyltransferase family.</text>
</comment>
<comment type="catalytic activity">
    <reaction evidence="6">
        <text>arsenic triglutathione + [thioredoxin]-dithiol + S-adenosyl-L-methionine + 2 H2O = methylarsonous acid + [thioredoxin]-disulfide + 3 glutathione + S-adenosyl-L-homocysteine + H(+)</text>
        <dbReference type="Rhea" id="RHEA:69460"/>
        <dbReference type="Rhea" id="RHEA-COMP:10698"/>
        <dbReference type="Rhea" id="RHEA-COMP:10700"/>
        <dbReference type="ChEBI" id="CHEBI:15377"/>
        <dbReference type="ChEBI" id="CHEBI:15378"/>
        <dbReference type="ChEBI" id="CHEBI:17826"/>
        <dbReference type="ChEBI" id="CHEBI:29950"/>
        <dbReference type="ChEBI" id="CHEBI:50058"/>
        <dbReference type="ChEBI" id="CHEBI:57856"/>
        <dbReference type="ChEBI" id="CHEBI:57925"/>
        <dbReference type="ChEBI" id="CHEBI:59789"/>
        <dbReference type="ChEBI" id="CHEBI:183640"/>
        <dbReference type="EC" id="2.1.1.137"/>
    </reaction>
</comment>
<sequence length="556" mass="60593">MKEKEIKDFVKERYSKIATKEDSSCSCCSGNGMAGIIQQAKAVGYSEDEIKSIPADAIFGLGCGNPTALAEIKKGETVLDLGSGGGIDVFLAANKVGDQGKVIGVDMTDNMVETATKNAKAGGYGNVEFKLGEIENLPIEDESIDVIISNCVINLTPNKSVAFKEVFRVLNDGGRILISDIVTEGELPDEIRKSFQAWSECTAGAMEKEEYLETIRKAGFKDVEIIEEHFFTEKDLDERLVGKITSVQVRALKGETMSKDNKTACCGDVVGESRKKDLGCCEGNEVEKPEENLEEISECGCGCGGEFPDQSLIKNPDKPKNMASPDFFESFEKFAQAMEIVSIGYTQVTPELINTEEPVYPNAIVLTLEMGKDIITTPPGPEAQKLNDATYEKLGNITYALSDFIRSNGFATQVAHPYGSMVGFSQLGEKAGLGWIGQSGLLISPKLGPRQKISAIFTTIQNLPLTNDENHSWISDYCEKCGKCIKACPEKALIETETCCGGKTIEFIQKHCIGCSQGCTYCIEDCPFDEKGYQHVKDKFDRMNAKLAAKKTRSCS</sequence>
<dbReference type="InterPro" id="IPR017900">
    <property type="entry name" value="4Fe4S_Fe_S_CS"/>
</dbReference>
<dbReference type="Pfam" id="PF00037">
    <property type="entry name" value="Fer4"/>
    <property type="match status" value="1"/>
</dbReference>
<accession>A0A7K4DNM4</accession>
<dbReference type="RefSeq" id="WP_169032884.1">
    <property type="nucleotide sequence ID" value="NZ_JABBYL010000033.1"/>
</dbReference>
<evidence type="ECO:0000256" key="1">
    <source>
        <dbReference type="ARBA" id="ARBA00022679"/>
    </source>
</evidence>
<evidence type="ECO:0000256" key="5">
    <source>
        <dbReference type="ARBA" id="ARBA00034545"/>
    </source>
</evidence>